<proteinExistence type="predicted"/>
<name>A0A842HB05_9BACT</name>
<dbReference type="AlphaFoldDB" id="A0A842HB05"/>
<dbReference type="Gene3D" id="3.10.450.40">
    <property type="match status" value="1"/>
</dbReference>
<protein>
    <submittedName>
        <fullName evidence="1">DCL family protein</fullName>
    </submittedName>
</protein>
<sequence length="220" mass="24956">MAKPVTMGDLHFSSGTKAKAFLRGIRDQNKVGERISPEHELHLRAMVAIHPEAEEKTGVGIDYFTVELDKKFRKTRHFMIHRIDGSTDDVSFHAAIDGANPRRDRMTALRVAINSQVITFKNQQFDESGTHVCPIRGVPITPDSYHVDHAPPCTFIQLVQEWLDGENIQLHQVEITEPRSNQCVAEMANDEQRSSWTTYHRQYAKLRLLSPEANTSSPKA</sequence>
<dbReference type="EMBL" id="JACHVB010000010">
    <property type="protein sequence ID" value="MBC2592764.1"/>
    <property type="molecule type" value="Genomic_DNA"/>
</dbReference>
<dbReference type="Proteomes" id="UP000546464">
    <property type="component" value="Unassembled WGS sequence"/>
</dbReference>
<dbReference type="PANTHER" id="PTHR33415">
    <property type="entry name" value="PROTEIN EMBRYO DEFECTIVE 514"/>
    <property type="match status" value="1"/>
</dbReference>
<comment type="caution">
    <text evidence="1">The sequence shown here is derived from an EMBL/GenBank/DDBJ whole genome shotgun (WGS) entry which is preliminary data.</text>
</comment>
<dbReference type="Pfam" id="PF11523">
    <property type="entry name" value="DUF3223"/>
    <property type="match status" value="1"/>
</dbReference>
<organism evidence="1 2">
    <name type="scientific">Ruficoccus amylovorans</name>
    <dbReference type="NCBI Taxonomy" id="1804625"/>
    <lineage>
        <taxon>Bacteria</taxon>
        <taxon>Pseudomonadati</taxon>
        <taxon>Verrucomicrobiota</taxon>
        <taxon>Opitutia</taxon>
        <taxon>Puniceicoccales</taxon>
        <taxon>Cerasicoccaceae</taxon>
        <taxon>Ruficoccus</taxon>
    </lineage>
</organism>
<evidence type="ECO:0000313" key="2">
    <source>
        <dbReference type="Proteomes" id="UP000546464"/>
    </source>
</evidence>
<dbReference type="InterPro" id="IPR044673">
    <property type="entry name" value="DCL-like"/>
</dbReference>
<keyword evidence="2" id="KW-1185">Reference proteome</keyword>
<dbReference type="PANTHER" id="PTHR33415:SF12">
    <property type="entry name" value="PROTEIN EMBRYO DEFECTIVE 514"/>
    <property type="match status" value="1"/>
</dbReference>
<gene>
    <name evidence="1" type="ORF">H5P28_00675</name>
</gene>
<evidence type="ECO:0000313" key="1">
    <source>
        <dbReference type="EMBL" id="MBC2592764.1"/>
    </source>
</evidence>
<reference evidence="1 2" key="1">
    <citation type="submission" date="2020-07" db="EMBL/GenBank/DDBJ databases">
        <authorList>
            <person name="Feng X."/>
        </authorList>
    </citation>
    <scope>NUCLEOTIDE SEQUENCE [LARGE SCALE GENOMIC DNA]</scope>
    <source>
        <strain evidence="1 2">JCM31066</strain>
    </source>
</reference>
<accession>A0A842HB05</accession>
<dbReference type="RefSeq" id="WP_185673784.1">
    <property type="nucleotide sequence ID" value="NZ_JACHVB010000010.1"/>
</dbReference>